<evidence type="ECO:0000313" key="4">
    <source>
        <dbReference type="Proteomes" id="UP001157733"/>
    </source>
</evidence>
<feature type="domain" description="NADP-dependent oxidoreductase" evidence="2">
    <location>
        <begin position="16"/>
        <end position="310"/>
    </location>
</feature>
<dbReference type="InterPro" id="IPR023210">
    <property type="entry name" value="NADP_OxRdtase_dom"/>
</dbReference>
<dbReference type="PROSITE" id="PS00062">
    <property type="entry name" value="ALDOKETO_REDUCTASE_2"/>
    <property type="match status" value="1"/>
</dbReference>
<dbReference type="RefSeq" id="WP_282010727.1">
    <property type="nucleotide sequence ID" value="NZ_OX336137.1"/>
</dbReference>
<dbReference type="EMBL" id="OX336137">
    <property type="protein sequence ID" value="CAI2717808.1"/>
    <property type="molecule type" value="Genomic_DNA"/>
</dbReference>
<keyword evidence="4" id="KW-1185">Reference proteome</keyword>
<organism evidence="3 4">
    <name type="scientific">Nitrospina watsonii</name>
    <dbReference type="NCBI Taxonomy" id="1323948"/>
    <lineage>
        <taxon>Bacteria</taxon>
        <taxon>Pseudomonadati</taxon>
        <taxon>Nitrospinota/Tectimicrobiota group</taxon>
        <taxon>Nitrospinota</taxon>
        <taxon>Nitrospinia</taxon>
        <taxon>Nitrospinales</taxon>
        <taxon>Nitrospinaceae</taxon>
        <taxon>Nitrospina</taxon>
    </lineage>
</organism>
<evidence type="ECO:0000259" key="2">
    <source>
        <dbReference type="Pfam" id="PF00248"/>
    </source>
</evidence>
<dbReference type="Pfam" id="PF00248">
    <property type="entry name" value="Aldo_ket_red"/>
    <property type="match status" value="1"/>
</dbReference>
<dbReference type="GO" id="GO:0016491">
    <property type="term" value="F:oxidoreductase activity"/>
    <property type="evidence" value="ECO:0007669"/>
    <property type="project" value="UniProtKB-KW"/>
</dbReference>
<dbReference type="PRINTS" id="PR00069">
    <property type="entry name" value="ALDKETRDTASE"/>
</dbReference>
<gene>
    <name evidence="3" type="primary">yccK</name>
    <name evidence="3" type="ORF">NSPWAT_0949</name>
</gene>
<dbReference type="InterPro" id="IPR036812">
    <property type="entry name" value="NAD(P)_OxRdtase_dom_sf"/>
</dbReference>
<dbReference type="Gene3D" id="3.20.20.100">
    <property type="entry name" value="NADP-dependent oxidoreductase domain"/>
    <property type="match status" value="1"/>
</dbReference>
<sequence>MEYRKLGSSDLEISVLGFGAWGIGGSPFWTTEGDRASEKALLKAVDLGINFFDTAPVYGFGHSESLIGKTLKPHRDKVLYATKCGLRWEKESLGSIRKVATRQSIEEEIELSLKRLQTDVIDLYQVHWPDGETPQAETMQTLLRLQEQGKIRHIGVSNYSVPQMQECLEVGPIVSLQPEYSLLQRSIEKKIVPFCQEKEIGVVAYSPLASGVLTGKYGRDTKFTDWRSKGIIGEFTGEAFQRNVEKVERMKAVADELDKTCAQVAVNWVTHQPAVATALIGVKNEKQMEENVKAAGWKLNDEAMGRLDSIFSVK</sequence>
<dbReference type="InterPro" id="IPR018170">
    <property type="entry name" value="Aldo/ket_reductase_CS"/>
</dbReference>
<dbReference type="PANTHER" id="PTHR43364:SF4">
    <property type="entry name" value="NAD(P)-LINKED OXIDOREDUCTASE SUPERFAMILY PROTEIN"/>
    <property type="match status" value="1"/>
</dbReference>
<name>A0ABM9HCB7_9BACT</name>
<dbReference type="PANTHER" id="PTHR43364">
    <property type="entry name" value="NADH-SPECIFIC METHYLGLYOXAL REDUCTASE-RELATED"/>
    <property type="match status" value="1"/>
</dbReference>
<reference evidence="3 4" key="1">
    <citation type="submission" date="2022-09" db="EMBL/GenBank/DDBJ databases">
        <authorList>
            <person name="Kop L."/>
        </authorList>
    </citation>
    <scope>NUCLEOTIDE SEQUENCE [LARGE SCALE GENOMIC DNA]</scope>
    <source>
        <strain evidence="3 4">347</strain>
    </source>
</reference>
<accession>A0ABM9HCB7</accession>
<dbReference type="CDD" id="cd19084">
    <property type="entry name" value="AKR_AKR11B1-like"/>
    <property type="match status" value="1"/>
</dbReference>
<keyword evidence="1 3" id="KW-0560">Oxidoreductase</keyword>
<dbReference type="Proteomes" id="UP001157733">
    <property type="component" value="Chromosome"/>
</dbReference>
<protein>
    <submittedName>
        <fullName evidence="3">Uncharacterized oxidoreductase YccK</fullName>
        <ecNumber evidence="3">1.-.-.-</ecNumber>
    </submittedName>
</protein>
<dbReference type="EC" id="1.-.-.-" evidence="3"/>
<dbReference type="InterPro" id="IPR050523">
    <property type="entry name" value="AKR_Detox_Biosynth"/>
</dbReference>
<dbReference type="SUPFAM" id="SSF51430">
    <property type="entry name" value="NAD(P)-linked oxidoreductase"/>
    <property type="match status" value="1"/>
</dbReference>
<evidence type="ECO:0000256" key="1">
    <source>
        <dbReference type="ARBA" id="ARBA00023002"/>
    </source>
</evidence>
<dbReference type="InterPro" id="IPR020471">
    <property type="entry name" value="AKR"/>
</dbReference>
<proteinExistence type="predicted"/>
<evidence type="ECO:0000313" key="3">
    <source>
        <dbReference type="EMBL" id="CAI2717808.1"/>
    </source>
</evidence>